<protein>
    <submittedName>
        <fullName evidence="2">MBL fold hydrolase</fullName>
    </submittedName>
</protein>
<proteinExistence type="predicted"/>
<comment type="caution">
    <text evidence="2">The sequence shown here is derived from an EMBL/GenBank/DDBJ whole genome shotgun (WGS) entry which is preliminary data.</text>
</comment>
<evidence type="ECO:0000313" key="2">
    <source>
        <dbReference type="EMBL" id="OUQ05956.1"/>
    </source>
</evidence>
<dbReference type="GO" id="GO:0016740">
    <property type="term" value="F:transferase activity"/>
    <property type="evidence" value="ECO:0007669"/>
    <property type="project" value="TreeGrafter"/>
</dbReference>
<dbReference type="SUPFAM" id="SSF56281">
    <property type="entry name" value="Metallo-hydrolase/oxidoreductase"/>
    <property type="match status" value="1"/>
</dbReference>
<dbReference type="Gene3D" id="3.60.15.10">
    <property type="entry name" value="Ribonuclease Z/Hydroxyacylglutathione hydrolase-like"/>
    <property type="match status" value="1"/>
</dbReference>
<dbReference type="AlphaFoldDB" id="A0A1Y4EFS3"/>
<dbReference type="InterPro" id="IPR041712">
    <property type="entry name" value="DHPS-like_MBL-fold"/>
</dbReference>
<dbReference type="PANTHER" id="PTHR13754">
    <property type="entry name" value="METALLO-BETA-LACTAMASE SUPERFAMILY PROTEIN"/>
    <property type="match status" value="1"/>
</dbReference>
<dbReference type="SMART" id="SM00849">
    <property type="entry name" value="Lactamase_B"/>
    <property type="match status" value="1"/>
</dbReference>
<evidence type="ECO:0000313" key="3">
    <source>
        <dbReference type="Proteomes" id="UP000196258"/>
    </source>
</evidence>
<organism evidence="2 3">
    <name type="scientific">Thomasclavelia spiroformis</name>
    <dbReference type="NCBI Taxonomy" id="29348"/>
    <lineage>
        <taxon>Bacteria</taxon>
        <taxon>Bacillati</taxon>
        <taxon>Bacillota</taxon>
        <taxon>Erysipelotrichia</taxon>
        <taxon>Erysipelotrichales</taxon>
        <taxon>Coprobacillaceae</taxon>
        <taxon>Thomasclavelia</taxon>
    </lineage>
</organism>
<dbReference type="PANTHER" id="PTHR13754:SF13">
    <property type="entry name" value="METALLO-BETA-LACTAMASE SUPERFAMILY PROTEIN (AFU_ORTHOLOGUE AFUA_3G07630)"/>
    <property type="match status" value="1"/>
</dbReference>
<sequence length="264" mass="30076">MRITSLVENTTKSELKTKHGLSLYIETKSHKILFDLGSDSTLFENAMKRNIDISKVDTVIISHGHFDHGGALKKFLDINSVANIYVQKEAFEPHYSKTLFLKIPVGIDSKLKSNRQIKLLNGNYKIDEELSLFTVSKTNKFYSPANNALYDKKGKDTFVHEQNLIISENKVVVIMGCGHSGVVNIMEEAEKYQPHFCIGGFHLFNPLTKKTVSKELLNSIAMELQKYKDIEFYTCHCTGEKAYHYLSQQMDNMNYMSCGDVIEI</sequence>
<dbReference type="GO" id="GO:0016787">
    <property type="term" value="F:hydrolase activity"/>
    <property type="evidence" value="ECO:0007669"/>
    <property type="project" value="UniProtKB-KW"/>
</dbReference>
<gene>
    <name evidence="2" type="ORF">B5E91_03875</name>
</gene>
<reference evidence="3" key="1">
    <citation type="submission" date="2017-04" db="EMBL/GenBank/DDBJ databases">
        <title>Function of individual gut microbiota members based on whole genome sequencing of pure cultures obtained from chicken caecum.</title>
        <authorList>
            <person name="Medvecky M."/>
            <person name="Cejkova D."/>
            <person name="Polansky O."/>
            <person name="Karasova D."/>
            <person name="Kubasova T."/>
            <person name="Cizek A."/>
            <person name="Rychlik I."/>
        </authorList>
    </citation>
    <scope>NUCLEOTIDE SEQUENCE [LARGE SCALE GENOMIC DNA]</scope>
    <source>
        <strain evidence="3">An149</strain>
    </source>
</reference>
<dbReference type="Proteomes" id="UP000196258">
    <property type="component" value="Unassembled WGS sequence"/>
</dbReference>
<dbReference type="InterPro" id="IPR052926">
    <property type="entry name" value="Metallo-beta-lactamase_dom"/>
</dbReference>
<evidence type="ECO:0000259" key="1">
    <source>
        <dbReference type="SMART" id="SM00849"/>
    </source>
</evidence>
<dbReference type="RefSeq" id="WP_021421987.1">
    <property type="nucleotide sequence ID" value="NZ_NFJI01000031.1"/>
</dbReference>
<dbReference type="InterPro" id="IPR036866">
    <property type="entry name" value="RibonucZ/Hydroxyglut_hydro"/>
</dbReference>
<feature type="domain" description="Metallo-beta-lactamase" evidence="1">
    <location>
        <begin position="19"/>
        <end position="179"/>
    </location>
</feature>
<dbReference type="InterPro" id="IPR001279">
    <property type="entry name" value="Metallo-B-lactamas"/>
</dbReference>
<accession>A0A1Y4EFS3</accession>
<dbReference type="CDD" id="cd07713">
    <property type="entry name" value="DHPS-like_MBL-fold"/>
    <property type="match status" value="1"/>
</dbReference>
<name>A0A1Y4EFS3_9FIRM</name>
<dbReference type="Pfam" id="PF00753">
    <property type="entry name" value="Lactamase_B"/>
    <property type="match status" value="1"/>
</dbReference>
<keyword evidence="2" id="KW-0378">Hydrolase</keyword>
<dbReference type="EMBL" id="NFLB01000003">
    <property type="protein sequence ID" value="OUQ05956.1"/>
    <property type="molecule type" value="Genomic_DNA"/>
</dbReference>